<evidence type="ECO:0000313" key="1">
    <source>
        <dbReference type="EMBL" id="KAG8182894.1"/>
    </source>
</evidence>
<proteinExistence type="predicted"/>
<accession>A0AAV6UFV3</accession>
<keyword evidence="2" id="KW-1185">Reference proteome</keyword>
<gene>
    <name evidence="1" type="ORF">JTE90_004259</name>
</gene>
<protein>
    <submittedName>
        <fullName evidence="1">Uncharacterized protein</fullName>
    </submittedName>
</protein>
<name>A0AAV6UFV3_9ARAC</name>
<organism evidence="1 2">
    <name type="scientific">Oedothorax gibbosus</name>
    <dbReference type="NCBI Taxonomy" id="931172"/>
    <lineage>
        <taxon>Eukaryota</taxon>
        <taxon>Metazoa</taxon>
        <taxon>Ecdysozoa</taxon>
        <taxon>Arthropoda</taxon>
        <taxon>Chelicerata</taxon>
        <taxon>Arachnida</taxon>
        <taxon>Araneae</taxon>
        <taxon>Araneomorphae</taxon>
        <taxon>Entelegynae</taxon>
        <taxon>Araneoidea</taxon>
        <taxon>Linyphiidae</taxon>
        <taxon>Erigoninae</taxon>
        <taxon>Oedothorax</taxon>
    </lineage>
</organism>
<sequence>MRVLLNQAGNGTEQSPVLLDFEKFTRSWIISNEVFVRALLLMVMKEFPPLCSAQIEHYLLPLAEEDEDELILDFQLDTTLTAAKRRTHVSRIFFTYPWVKIRPVP</sequence>
<reference evidence="1 2" key="1">
    <citation type="journal article" date="2022" name="Nat. Ecol. Evol.">
        <title>A masculinizing supergene underlies an exaggerated male reproductive morph in a spider.</title>
        <authorList>
            <person name="Hendrickx F."/>
            <person name="De Corte Z."/>
            <person name="Sonet G."/>
            <person name="Van Belleghem S.M."/>
            <person name="Kostlbacher S."/>
            <person name="Vangestel C."/>
        </authorList>
    </citation>
    <scope>NUCLEOTIDE SEQUENCE [LARGE SCALE GENOMIC DNA]</scope>
    <source>
        <strain evidence="1">W744_W776</strain>
    </source>
</reference>
<dbReference type="EMBL" id="JAFNEN010000442">
    <property type="protein sequence ID" value="KAG8182894.1"/>
    <property type="molecule type" value="Genomic_DNA"/>
</dbReference>
<dbReference type="AlphaFoldDB" id="A0AAV6UFV3"/>
<comment type="caution">
    <text evidence="1">The sequence shown here is derived from an EMBL/GenBank/DDBJ whole genome shotgun (WGS) entry which is preliminary data.</text>
</comment>
<evidence type="ECO:0000313" key="2">
    <source>
        <dbReference type="Proteomes" id="UP000827092"/>
    </source>
</evidence>
<dbReference type="Proteomes" id="UP000827092">
    <property type="component" value="Unassembled WGS sequence"/>
</dbReference>